<sequence length="153" mass="18159">MFEAIIENNKYNNYCEYTEDFIVGLEEIMRQDKALKAELCKLDPYIRLKLILFNTVTKDNEKFKGSLCESLTTEIKDLDFRSIINIARYLEIDLTNNNIYESKNLSIISNMLSKWHVWRGLGLYRNSDMVLTKTKEYVFNKHDFIDDLGYPLF</sequence>
<proteinExistence type="predicted"/>
<accession>A0A8S5TGW1</accession>
<protein>
    <submittedName>
        <fullName evidence="1">Uncharacterized protein</fullName>
    </submittedName>
</protein>
<organism evidence="1">
    <name type="scientific">Myoviridae sp. ctIty1</name>
    <dbReference type="NCBI Taxonomy" id="2827673"/>
    <lineage>
        <taxon>Viruses</taxon>
        <taxon>Duplodnaviria</taxon>
        <taxon>Heunggongvirae</taxon>
        <taxon>Uroviricota</taxon>
        <taxon>Caudoviricetes</taxon>
    </lineage>
</organism>
<dbReference type="EMBL" id="BK032823">
    <property type="protein sequence ID" value="DAF62525.1"/>
    <property type="molecule type" value="Genomic_DNA"/>
</dbReference>
<reference evidence="1" key="1">
    <citation type="journal article" date="2021" name="Proc. Natl. Acad. Sci. U.S.A.">
        <title>A Catalog of Tens of Thousands of Viruses from Human Metagenomes Reveals Hidden Associations with Chronic Diseases.</title>
        <authorList>
            <person name="Tisza M.J."/>
            <person name="Buck C.B."/>
        </authorList>
    </citation>
    <scope>NUCLEOTIDE SEQUENCE</scope>
    <source>
        <strain evidence="1">CtIty1</strain>
    </source>
</reference>
<evidence type="ECO:0000313" key="1">
    <source>
        <dbReference type="EMBL" id="DAF62525.1"/>
    </source>
</evidence>
<name>A0A8S5TGW1_9CAUD</name>